<proteinExistence type="predicted"/>
<dbReference type="PANTHER" id="PTHR13132">
    <property type="entry name" value="ALPHA- 1,6 -FUCOSYLTRANSFERASE"/>
    <property type="match status" value="1"/>
</dbReference>
<organism evidence="1 2">
    <name type="scientific">Lasiosphaeris hirsuta</name>
    <dbReference type="NCBI Taxonomy" id="260670"/>
    <lineage>
        <taxon>Eukaryota</taxon>
        <taxon>Fungi</taxon>
        <taxon>Dikarya</taxon>
        <taxon>Ascomycota</taxon>
        <taxon>Pezizomycotina</taxon>
        <taxon>Sordariomycetes</taxon>
        <taxon>Sordariomycetidae</taxon>
        <taxon>Sordariales</taxon>
        <taxon>Lasiosphaeriaceae</taxon>
        <taxon>Lasiosphaeris</taxon>
    </lineage>
</organism>
<evidence type="ECO:0000313" key="2">
    <source>
        <dbReference type="Proteomes" id="UP001172102"/>
    </source>
</evidence>
<gene>
    <name evidence="1" type="ORF">B0H67DRAFT_549212</name>
</gene>
<keyword evidence="2" id="KW-1185">Reference proteome</keyword>
<dbReference type="EMBL" id="JAUKUA010000001">
    <property type="protein sequence ID" value="KAK0731447.1"/>
    <property type="molecule type" value="Genomic_DNA"/>
</dbReference>
<evidence type="ECO:0000313" key="1">
    <source>
        <dbReference type="EMBL" id="KAK0731447.1"/>
    </source>
</evidence>
<protein>
    <submittedName>
        <fullName evidence="1">Uncharacterized protein</fullName>
    </submittedName>
</protein>
<sequence length="563" mass="61950">MPPTLDLSRISHSKMVISTPRINLRRAASYNHNLDRGPISSTSSRFSFNHLVFSPPPSPGLPSLSPPPRRPPRGLVGLNLPDFPTPIVVTENRGRARWTVSIPQSAGFPLSITQYTDLCAKCREVSEQVRSLQPHNLAFGTDSGNYDFIDVQEAQKAGYLPGLPIKSSKAANLGENGYLASKTSGEPVQGPVCDKSLTFVLESADAGLGKTLMMLWTAYGLAEKEGRAFFVDDTRWAYGKYDDIFRPAPVPECSAPSIHEMLPCPRQARHLIVSAATADELFGKLESEPSMPLESFDLASRKSEYKLARQGYAALFKLNQEDGDYVEHRVRELMAKRIVPKSRGTQNGLAVGVHVRRGDRHPLEFQYRDSYIPLNVYTEVARDMIEDKFNHTGPFGGEDTAAKQHSFLVVASDDPMVHESAEFYGSSPAQERIRLASKQSIEKAKAGSPDRHFMHKYVDDTFGWEGGFFAPMFWNLGLPTLSASDTKSSGSATPPETIRLRSLVGRAYMLDLAVLADVSDAVICTASAVGCRLLAVMMGWDSAMDKGNWVNIDGAYGWKGVTR</sequence>
<dbReference type="GO" id="GO:0046921">
    <property type="term" value="F:alpha-(1-&gt;6)-fucosyltransferase activity"/>
    <property type="evidence" value="ECO:0007669"/>
    <property type="project" value="TreeGrafter"/>
</dbReference>
<dbReference type="PANTHER" id="PTHR13132:SF29">
    <property type="entry name" value="ALPHA-(1,6)-FUCOSYLTRANSFERASE"/>
    <property type="match status" value="1"/>
</dbReference>
<dbReference type="GO" id="GO:0006487">
    <property type="term" value="P:protein N-linked glycosylation"/>
    <property type="evidence" value="ECO:0007669"/>
    <property type="project" value="TreeGrafter"/>
</dbReference>
<comment type="caution">
    <text evidence="1">The sequence shown here is derived from an EMBL/GenBank/DDBJ whole genome shotgun (WGS) entry which is preliminary data.</text>
</comment>
<dbReference type="Proteomes" id="UP001172102">
    <property type="component" value="Unassembled WGS sequence"/>
</dbReference>
<reference evidence="1" key="1">
    <citation type="submission" date="2023-06" db="EMBL/GenBank/DDBJ databases">
        <title>Genome-scale phylogeny and comparative genomics of the fungal order Sordariales.</title>
        <authorList>
            <consortium name="Lawrence Berkeley National Laboratory"/>
            <person name="Hensen N."/>
            <person name="Bonometti L."/>
            <person name="Westerberg I."/>
            <person name="Brannstrom I.O."/>
            <person name="Guillou S."/>
            <person name="Cros-Aarteil S."/>
            <person name="Calhoun S."/>
            <person name="Haridas S."/>
            <person name="Kuo A."/>
            <person name="Mondo S."/>
            <person name="Pangilinan J."/>
            <person name="Riley R."/>
            <person name="Labutti K."/>
            <person name="Andreopoulos B."/>
            <person name="Lipzen A."/>
            <person name="Chen C."/>
            <person name="Yanf M."/>
            <person name="Daum C."/>
            <person name="Ng V."/>
            <person name="Clum A."/>
            <person name="Steindorff A."/>
            <person name="Ohm R."/>
            <person name="Martin F."/>
            <person name="Silar P."/>
            <person name="Natvig D."/>
            <person name="Lalanne C."/>
            <person name="Gautier V."/>
            <person name="Ament-Velasquez S.L."/>
            <person name="Kruys A."/>
            <person name="Hutchinson M.I."/>
            <person name="Powell A.J."/>
            <person name="Barry K."/>
            <person name="Miller A.N."/>
            <person name="Grigoriev I.V."/>
            <person name="Debuchy R."/>
            <person name="Gladieux P."/>
            <person name="Thoren M.H."/>
            <person name="Johannesson H."/>
        </authorList>
    </citation>
    <scope>NUCLEOTIDE SEQUENCE</scope>
    <source>
        <strain evidence="1">SMH4607-1</strain>
    </source>
</reference>
<accession>A0AA40BBW7</accession>
<dbReference type="AlphaFoldDB" id="A0AA40BBW7"/>
<name>A0AA40BBW7_9PEZI</name>